<keyword evidence="7" id="KW-0520">NAD</keyword>
<evidence type="ECO:0000256" key="7">
    <source>
        <dbReference type="ARBA" id="ARBA00023027"/>
    </source>
</evidence>
<keyword evidence="12" id="KW-0511">Multifunctional enzyme</keyword>
<dbReference type="GO" id="GO:0003857">
    <property type="term" value="F:(3S)-3-hydroxyacyl-CoA dehydrogenase (NAD+) activity"/>
    <property type="evidence" value="ECO:0007669"/>
    <property type="project" value="UniProtKB-EC"/>
</dbReference>
<protein>
    <submittedName>
        <fullName evidence="16">3-hydroxyacyl-CoA dehydrogenase</fullName>
    </submittedName>
</protein>
<evidence type="ECO:0000256" key="9">
    <source>
        <dbReference type="ARBA" id="ARBA00023140"/>
    </source>
</evidence>
<evidence type="ECO:0000256" key="6">
    <source>
        <dbReference type="ARBA" id="ARBA00023002"/>
    </source>
</evidence>
<keyword evidence="6" id="KW-0560">Oxidoreductase</keyword>
<dbReference type="UniPathway" id="UPA00659"/>
<sequence length="689" mass="73002">MSLKLSQERIGDIAVLRLTNPPRNFLGPIVRAELAALLEELERDTAVRGIMLTGSGGLFSAGYNVASPEMRDGAPSLADLCDRIDGFPKPVVATLFGAVTGAGLELALAAHARLALKDTRIGLPEISVGLIPSAGGTQRLPRLIGADRALAVMLSGQVVPVSHPRLAGLVDELHGDGVEKAGLAYLHRLIKGQLPLRRSSQVPDGFADPVAYQTSVRDCRAALGETAPLPERLLVDCVERALLLPFSAGQAFEETAFQDCVASDYARGLLHVQLARRRAPNMPEAISAKPQEVTHLGVIGGGAAAAAMVQGALEGGLTVTWYERTPEAAEAARTRLVALLRTANVQATGQPAQLAHLNQTTELRDLAETDLVIEAVADNLQTKVQVFSALETVLPASVMMVCHTQTLPIDPIARASGRERQVVGLYCPPATPQTRLAELIPGPHSAPTTVVTVADVLMRMGVLPVRCGSGGGTIGMRLLCALRDAALFVADQGVSPAYVDHALVRMGMGSPVFATMDGQGLELVQKRAAQLHDHARFALHHLERVKALLAQGRTGRTAGQGFLTWQDGAVHADSATTAPLSAETIAHLCLGALINEGAKLLREDVALRPSDIDLVAIRHLGFPAWQGGPMHMADRVGLFNVIRAMKPYESTAPHLFAPDPGIARLVLNGEGFDVLNAIGRGRRKIDDPV</sequence>
<dbReference type="SUPFAM" id="SSF52096">
    <property type="entry name" value="ClpP/crotonase"/>
    <property type="match status" value="1"/>
</dbReference>
<dbReference type="GO" id="GO:0016853">
    <property type="term" value="F:isomerase activity"/>
    <property type="evidence" value="ECO:0007669"/>
    <property type="project" value="UniProtKB-KW"/>
</dbReference>
<dbReference type="Gene3D" id="1.10.1040.10">
    <property type="entry name" value="N-(1-d-carboxylethyl)-l-norvaline Dehydrogenase, domain 2"/>
    <property type="match status" value="2"/>
</dbReference>
<reference evidence="16 17" key="1">
    <citation type="submission" date="2017-05" db="EMBL/GenBank/DDBJ databases">
        <authorList>
            <person name="Varghese N."/>
            <person name="Submissions S."/>
        </authorList>
    </citation>
    <scope>NUCLEOTIDE SEQUENCE [LARGE SCALE GENOMIC DNA]</scope>
    <source>
        <strain evidence="16 17">DSM 29506</strain>
    </source>
</reference>
<dbReference type="InterPro" id="IPR001753">
    <property type="entry name" value="Enoyl-CoA_hydra/iso"/>
</dbReference>
<evidence type="ECO:0000256" key="1">
    <source>
        <dbReference type="ARBA" id="ARBA00004275"/>
    </source>
</evidence>
<dbReference type="InterPro" id="IPR013328">
    <property type="entry name" value="6PGD_dom2"/>
</dbReference>
<evidence type="ECO:0000313" key="16">
    <source>
        <dbReference type="EMBL" id="SMO84754.1"/>
    </source>
</evidence>
<dbReference type="InterPro" id="IPR006176">
    <property type="entry name" value="3-OHacyl-CoA_DH_NAD-bd"/>
</dbReference>
<dbReference type="AlphaFoldDB" id="A0A521ELG3"/>
<dbReference type="PANTHER" id="PTHR23309">
    <property type="entry name" value="3-HYDROXYACYL-COA DEHYROGENASE"/>
    <property type="match status" value="1"/>
</dbReference>
<name>A0A521ELG3_9RHOB</name>
<dbReference type="InterPro" id="IPR006108">
    <property type="entry name" value="3HC_DH_C"/>
</dbReference>
<dbReference type="OrthoDB" id="9771883at2"/>
<evidence type="ECO:0000256" key="11">
    <source>
        <dbReference type="ARBA" id="ARBA00023239"/>
    </source>
</evidence>
<evidence type="ECO:0000256" key="5">
    <source>
        <dbReference type="ARBA" id="ARBA00022963"/>
    </source>
</evidence>
<keyword evidence="11" id="KW-0456">Lyase</keyword>
<comment type="subcellular location">
    <subcellularLocation>
        <location evidence="1">Peroxisome</location>
    </subcellularLocation>
</comment>
<gene>
    <name evidence="16" type="ORF">SAMN06265173_11760</name>
</gene>
<dbReference type="SUPFAM" id="SSF48179">
    <property type="entry name" value="6-phosphogluconate dehydrogenase C-terminal domain-like"/>
    <property type="match status" value="2"/>
</dbReference>
<evidence type="ECO:0000259" key="15">
    <source>
        <dbReference type="Pfam" id="PF02737"/>
    </source>
</evidence>
<dbReference type="Pfam" id="PF00378">
    <property type="entry name" value="ECH_1"/>
    <property type="match status" value="1"/>
</dbReference>
<evidence type="ECO:0000256" key="8">
    <source>
        <dbReference type="ARBA" id="ARBA00023098"/>
    </source>
</evidence>
<accession>A0A521ELG3</accession>
<feature type="domain" description="3-hydroxyacyl-CoA dehydrogenase C-terminal" evidence="14">
    <location>
        <begin position="474"/>
        <end position="565"/>
    </location>
</feature>
<evidence type="ECO:0000256" key="4">
    <source>
        <dbReference type="ARBA" id="ARBA00022832"/>
    </source>
</evidence>
<dbReference type="Gene3D" id="3.90.226.10">
    <property type="entry name" value="2-enoyl-CoA Hydratase, Chain A, domain 1"/>
    <property type="match status" value="1"/>
</dbReference>
<dbReference type="InterPro" id="IPR036291">
    <property type="entry name" value="NAD(P)-bd_dom_sf"/>
</dbReference>
<dbReference type="CDD" id="cd06558">
    <property type="entry name" value="crotonase-like"/>
    <property type="match status" value="1"/>
</dbReference>
<dbReference type="PANTHER" id="PTHR23309:SF49">
    <property type="entry name" value="PEROXISOMAL BIFUNCTIONAL ENZYME"/>
    <property type="match status" value="1"/>
</dbReference>
<dbReference type="GO" id="GO:0004300">
    <property type="term" value="F:enoyl-CoA hydratase activity"/>
    <property type="evidence" value="ECO:0007669"/>
    <property type="project" value="UniProtKB-ARBA"/>
</dbReference>
<dbReference type="EMBL" id="FXTO01000017">
    <property type="protein sequence ID" value="SMO84754.1"/>
    <property type="molecule type" value="Genomic_DNA"/>
</dbReference>
<dbReference type="GO" id="GO:0006635">
    <property type="term" value="P:fatty acid beta-oxidation"/>
    <property type="evidence" value="ECO:0007669"/>
    <property type="project" value="UniProtKB-UniPathway"/>
</dbReference>
<dbReference type="SUPFAM" id="SSF51735">
    <property type="entry name" value="NAD(P)-binding Rossmann-fold domains"/>
    <property type="match status" value="1"/>
</dbReference>
<comment type="catalytic activity">
    <reaction evidence="13">
        <text>a (3S)-3-hydroxyacyl-CoA + NAD(+) = a 3-oxoacyl-CoA + NADH + H(+)</text>
        <dbReference type="Rhea" id="RHEA:22432"/>
        <dbReference type="ChEBI" id="CHEBI:15378"/>
        <dbReference type="ChEBI" id="CHEBI:57318"/>
        <dbReference type="ChEBI" id="CHEBI:57540"/>
        <dbReference type="ChEBI" id="CHEBI:57945"/>
        <dbReference type="ChEBI" id="CHEBI:90726"/>
        <dbReference type="EC" id="1.1.1.35"/>
    </reaction>
</comment>
<feature type="domain" description="3-hydroxyacyl-CoA dehydrogenase NAD binding" evidence="15">
    <location>
        <begin position="296"/>
        <end position="467"/>
    </location>
</feature>
<keyword evidence="10" id="KW-0413">Isomerase</keyword>
<keyword evidence="5" id="KW-0442">Lipid degradation</keyword>
<keyword evidence="17" id="KW-1185">Reference proteome</keyword>
<comment type="pathway">
    <text evidence="2">Lipid metabolism; fatty acid beta-oxidation.</text>
</comment>
<keyword evidence="8" id="KW-0443">Lipid metabolism</keyword>
<keyword evidence="9" id="KW-0576">Peroxisome</keyword>
<dbReference type="Pfam" id="PF00725">
    <property type="entry name" value="3HCDH"/>
    <property type="match status" value="1"/>
</dbReference>
<evidence type="ECO:0000256" key="13">
    <source>
        <dbReference type="ARBA" id="ARBA00049556"/>
    </source>
</evidence>
<organism evidence="16 17">
    <name type="scientific">Thalassovita litoralis</name>
    <dbReference type="NCBI Taxonomy" id="1010611"/>
    <lineage>
        <taxon>Bacteria</taxon>
        <taxon>Pseudomonadati</taxon>
        <taxon>Pseudomonadota</taxon>
        <taxon>Alphaproteobacteria</taxon>
        <taxon>Rhodobacterales</taxon>
        <taxon>Roseobacteraceae</taxon>
        <taxon>Thalassovita</taxon>
    </lineage>
</organism>
<evidence type="ECO:0000256" key="10">
    <source>
        <dbReference type="ARBA" id="ARBA00023235"/>
    </source>
</evidence>
<evidence type="ECO:0000256" key="2">
    <source>
        <dbReference type="ARBA" id="ARBA00005005"/>
    </source>
</evidence>
<evidence type="ECO:0000256" key="3">
    <source>
        <dbReference type="ARBA" id="ARBA00011245"/>
    </source>
</evidence>
<keyword evidence="4" id="KW-0276">Fatty acid metabolism</keyword>
<evidence type="ECO:0000313" key="17">
    <source>
        <dbReference type="Proteomes" id="UP000316030"/>
    </source>
</evidence>
<proteinExistence type="predicted"/>
<dbReference type="Pfam" id="PF02737">
    <property type="entry name" value="3HCDH_N"/>
    <property type="match status" value="1"/>
</dbReference>
<dbReference type="InterPro" id="IPR008927">
    <property type="entry name" value="6-PGluconate_DH-like_C_sf"/>
</dbReference>
<dbReference type="Gene3D" id="3.40.50.720">
    <property type="entry name" value="NAD(P)-binding Rossmann-like Domain"/>
    <property type="match status" value="1"/>
</dbReference>
<dbReference type="InterPro" id="IPR029045">
    <property type="entry name" value="ClpP/crotonase-like_dom_sf"/>
</dbReference>
<comment type="subunit">
    <text evidence="3">Monomer.</text>
</comment>
<dbReference type="RefSeq" id="WP_142493926.1">
    <property type="nucleotide sequence ID" value="NZ_FXTO01000017.1"/>
</dbReference>
<dbReference type="Proteomes" id="UP000316030">
    <property type="component" value="Unassembled WGS sequence"/>
</dbReference>
<dbReference type="GO" id="GO:0070403">
    <property type="term" value="F:NAD+ binding"/>
    <property type="evidence" value="ECO:0007669"/>
    <property type="project" value="InterPro"/>
</dbReference>
<evidence type="ECO:0000256" key="12">
    <source>
        <dbReference type="ARBA" id="ARBA00023268"/>
    </source>
</evidence>
<evidence type="ECO:0000259" key="14">
    <source>
        <dbReference type="Pfam" id="PF00725"/>
    </source>
</evidence>